<dbReference type="GO" id="GO:0016747">
    <property type="term" value="F:acyltransferase activity, transferring groups other than amino-acyl groups"/>
    <property type="evidence" value="ECO:0007669"/>
    <property type="project" value="InterPro"/>
</dbReference>
<evidence type="ECO:0000256" key="3">
    <source>
        <dbReference type="SAM" id="MobiDB-lite"/>
    </source>
</evidence>
<organism evidence="5 6">
    <name type="scientific">Schumannella luteola</name>
    <dbReference type="NCBI Taxonomy" id="472059"/>
    <lineage>
        <taxon>Bacteria</taxon>
        <taxon>Bacillati</taxon>
        <taxon>Actinomycetota</taxon>
        <taxon>Actinomycetes</taxon>
        <taxon>Micrococcales</taxon>
        <taxon>Microbacteriaceae</taxon>
        <taxon>Schumannella</taxon>
    </lineage>
</organism>
<evidence type="ECO:0000259" key="4">
    <source>
        <dbReference type="PROSITE" id="PS51186"/>
    </source>
</evidence>
<keyword evidence="5" id="KW-0687">Ribonucleoprotein</keyword>
<dbReference type="SUPFAM" id="SSF55729">
    <property type="entry name" value="Acyl-CoA N-acyltransferases (Nat)"/>
    <property type="match status" value="1"/>
</dbReference>
<keyword evidence="5" id="KW-0689">Ribosomal protein</keyword>
<dbReference type="PROSITE" id="PS51186">
    <property type="entry name" value="GNAT"/>
    <property type="match status" value="1"/>
</dbReference>
<dbReference type="Proteomes" id="UP000553888">
    <property type="component" value="Unassembled WGS sequence"/>
</dbReference>
<proteinExistence type="predicted"/>
<sequence length="225" mass="23203">MNAPAGSAASTPTDPGSPPDGVRIRRATLADLDELMALEHEIFADDPWPRSAMRSELASPHTFYLVAERDGARPAGDVAAAGVAAAAGSAGPVAAGPVGAEAVAAATPRPSGEPVHVVGYAGLSAPSASDQGDVQNIAVVPEARGTGLGRHLLRRLLVEARLRGLDDVLLEVRIDNAPAQSLYLAEGFEQIAIRPRYYRGAIDAVIMRRPLAASAPADPTEEVAP</sequence>
<dbReference type="Pfam" id="PF00583">
    <property type="entry name" value="Acetyltransf_1"/>
    <property type="match status" value="1"/>
</dbReference>
<dbReference type="PANTHER" id="PTHR43877">
    <property type="entry name" value="AMINOALKYLPHOSPHONATE N-ACETYLTRANSFERASE-RELATED-RELATED"/>
    <property type="match status" value="1"/>
</dbReference>
<evidence type="ECO:0000313" key="6">
    <source>
        <dbReference type="Proteomes" id="UP000553888"/>
    </source>
</evidence>
<evidence type="ECO:0000256" key="1">
    <source>
        <dbReference type="ARBA" id="ARBA00022679"/>
    </source>
</evidence>
<accession>A0A852YDK7</accession>
<protein>
    <submittedName>
        <fullName evidence="5">Ribosomal protein S18 acetylase RimI-like enzyme</fullName>
    </submittedName>
</protein>
<dbReference type="InterPro" id="IPR016181">
    <property type="entry name" value="Acyl_CoA_acyltransferase"/>
</dbReference>
<feature type="region of interest" description="Disordered" evidence="3">
    <location>
        <begin position="1"/>
        <end position="23"/>
    </location>
</feature>
<keyword evidence="1" id="KW-0808">Transferase</keyword>
<keyword evidence="6" id="KW-1185">Reference proteome</keyword>
<dbReference type="AlphaFoldDB" id="A0A852YDK7"/>
<dbReference type="GO" id="GO:0005840">
    <property type="term" value="C:ribosome"/>
    <property type="evidence" value="ECO:0007669"/>
    <property type="project" value="UniProtKB-KW"/>
</dbReference>
<dbReference type="Gene3D" id="3.40.630.30">
    <property type="match status" value="1"/>
</dbReference>
<reference evidence="5 6" key="1">
    <citation type="submission" date="2020-07" db="EMBL/GenBank/DDBJ databases">
        <title>Sequencing the genomes of 1000 actinobacteria strains.</title>
        <authorList>
            <person name="Klenk H.-P."/>
        </authorList>
    </citation>
    <scope>NUCLEOTIDE SEQUENCE [LARGE SCALE GENOMIC DNA]</scope>
    <source>
        <strain evidence="5 6">DSM 23141</strain>
    </source>
</reference>
<comment type="caution">
    <text evidence="5">The sequence shown here is derived from an EMBL/GenBank/DDBJ whole genome shotgun (WGS) entry which is preliminary data.</text>
</comment>
<dbReference type="InterPro" id="IPR050832">
    <property type="entry name" value="Bact_Acetyltransf"/>
</dbReference>
<dbReference type="PANTHER" id="PTHR43877:SF2">
    <property type="entry name" value="AMINOALKYLPHOSPHONATE N-ACETYLTRANSFERASE-RELATED"/>
    <property type="match status" value="1"/>
</dbReference>
<dbReference type="RefSeq" id="WP_343046743.1">
    <property type="nucleotide sequence ID" value="NZ_JACBZY010000001.1"/>
</dbReference>
<evidence type="ECO:0000256" key="2">
    <source>
        <dbReference type="ARBA" id="ARBA00023315"/>
    </source>
</evidence>
<evidence type="ECO:0000313" key="5">
    <source>
        <dbReference type="EMBL" id="NYH00614.1"/>
    </source>
</evidence>
<name>A0A852YDK7_9MICO</name>
<keyword evidence="2" id="KW-0012">Acyltransferase</keyword>
<gene>
    <name evidence="5" type="ORF">BJ979_003239</name>
</gene>
<dbReference type="InterPro" id="IPR000182">
    <property type="entry name" value="GNAT_dom"/>
</dbReference>
<feature type="domain" description="N-acetyltransferase" evidence="4">
    <location>
        <begin position="22"/>
        <end position="212"/>
    </location>
</feature>
<dbReference type="EMBL" id="JACBZY010000001">
    <property type="protein sequence ID" value="NYH00614.1"/>
    <property type="molecule type" value="Genomic_DNA"/>
</dbReference>